<gene>
    <name evidence="1" type="ORF">METZ01_LOCUS488574</name>
</gene>
<organism evidence="1">
    <name type="scientific">marine metagenome</name>
    <dbReference type="NCBI Taxonomy" id="408172"/>
    <lineage>
        <taxon>unclassified sequences</taxon>
        <taxon>metagenomes</taxon>
        <taxon>ecological metagenomes</taxon>
    </lineage>
</organism>
<name>A0A383CUL2_9ZZZZ</name>
<evidence type="ECO:0000313" key="1">
    <source>
        <dbReference type="EMBL" id="SVE35720.1"/>
    </source>
</evidence>
<accession>A0A383CUL2</accession>
<dbReference type="EMBL" id="UINC01211708">
    <property type="protein sequence ID" value="SVE35720.1"/>
    <property type="molecule type" value="Genomic_DNA"/>
</dbReference>
<reference evidence="1" key="1">
    <citation type="submission" date="2018-05" db="EMBL/GenBank/DDBJ databases">
        <authorList>
            <person name="Lanie J.A."/>
            <person name="Ng W.-L."/>
            <person name="Kazmierczak K.M."/>
            <person name="Andrzejewski T.M."/>
            <person name="Davidsen T.M."/>
            <person name="Wayne K.J."/>
            <person name="Tettelin H."/>
            <person name="Glass J.I."/>
            <person name="Rusch D."/>
            <person name="Podicherti R."/>
            <person name="Tsui H.-C.T."/>
            <person name="Winkler M.E."/>
        </authorList>
    </citation>
    <scope>NUCLEOTIDE SEQUENCE</scope>
</reference>
<protein>
    <submittedName>
        <fullName evidence="1">Uncharacterized protein</fullName>
    </submittedName>
</protein>
<dbReference type="AlphaFoldDB" id="A0A383CUL2"/>
<sequence length="188" mass="21661">ISAVNLLLEKYTFLLSTTKRSTEEINRFRLIFPMSHRLKLSTIDYAKYMTNVYKWLPFPVDTATKDSARKWESYPGKYLYNQGELIDATLFIPETKKSNDINNSSLSAKGVSNLEKWFLTNTIEGNRANHLYRYGMIMIDAGYALDVIKSSITSMNQSLESPLDSQQIQNSILYSLNKKYQERGNDAK</sequence>
<feature type="non-terminal residue" evidence="1">
    <location>
        <position position="1"/>
    </location>
</feature>
<proteinExistence type="predicted"/>